<sequence length="215" mass="22594">MVTVEADLVCVESRLAAGQIRCPACPQGVLAGWGFARTRRVVGLGLAGAVRPRRARCRSCLVTHVLLPVTVLLRRAYAAEQIWMALAARAQGVGHRRIAAGLNVPATTVRGWLRRASGRLEAIRARFIQMAVLIGIDVTIPDEQSYPWGDVVAAVDAAAAAIGQRFGPAGLVGAVTPAQVMVAVSGGRLLASDWPVALPAPFTTPVAPDAPRGNR</sequence>
<dbReference type="Proteomes" id="UP000465622">
    <property type="component" value="Chromosome"/>
</dbReference>
<evidence type="ECO:0000313" key="2">
    <source>
        <dbReference type="Proteomes" id="UP000465622"/>
    </source>
</evidence>
<protein>
    <recommendedName>
        <fullName evidence="3">Helix-turn-helix domain-containing protein</fullName>
    </recommendedName>
</protein>
<name>A0ABM7HM24_MYCME</name>
<organism evidence="1 2">
    <name type="scientific">Mycolicibacterium mageritense</name>
    <name type="common">Mycobacterium mageritense</name>
    <dbReference type="NCBI Taxonomy" id="53462"/>
    <lineage>
        <taxon>Bacteria</taxon>
        <taxon>Bacillati</taxon>
        <taxon>Actinomycetota</taxon>
        <taxon>Actinomycetes</taxon>
        <taxon>Mycobacteriales</taxon>
        <taxon>Mycobacteriaceae</taxon>
        <taxon>Mycolicibacterium</taxon>
    </lineage>
</organism>
<proteinExistence type="predicted"/>
<reference evidence="1 2" key="1">
    <citation type="journal article" date="2019" name="Emerg. Microbes Infect.">
        <title>Comprehensive subspecies identification of 175 nontuberculous mycobacteria species based on 7547 genomic profiles.</title>
        <authorList>
            <person name="Matsumoto Y."/>
            <person name="Kinjo T."/>
            <person name="Motooka D."/>
            <person name="Nabeya D."/>
            <person name="Jung N."/>
            <person name="Uechi K."/>
            <person name="Horii T."/>
            <person name="Iida T."/>
            <person name="Fujita J."/>
            <person name="Nakamura S."/>
        </authorList>
    </citation>
    <scope>NUCLEOTIDE SEQUENCE [LARGE SCALE GENOMIC DNA]</scope>
    <source>
        <strain evidence="1 2">JCM 12375</strain>
    </source>
</reference>
<dbReference type="EMBL" id="AP022567">
    <property type="protein sequence ID" value="BBX31548.1"/>
    <property type="molecule type" value="Genomic_DNA"/>
</dbReference>
<dbReference type="RefSeq" id="WP_036430471.1">
    <property type="nucleotide sequence ID" value="NZ_AP022567.1"/>
</dbReference>
<evidence type="ECO:0000313" key="1">
    <source>
        <dbReference type="EMBL" id="BBX31548.1"/>
    </source>
</evidence>
<accession>A0ABM7HM24</accession>
<keyword evidence="2" id="KW-1185">Reference proteome</keyword>
<evidence type="ECO:0008006" key="3">
    <source>
        <dbReference type="Google" id="ProtNLM"/>
    </source>
</evidence>
<gene>
    <name evidence="1" type="ORF">MMAGJ_08300</name>
</gene>